<dbReference type="Pfam" id="PF02922">
    <property type="entry name" value="CBM_48"/>
    <property type="match status" value="1"/>
</dbReference>
<evidence type="ECO:0000256" key="8">
    <source>
        <dbReference type="ARBA" id="ARBA00023056"/>
    </source>
</evidence>
<evidence type="ECO:0000256" key="9">
    <source>
        <dbReference type="ARBA" id="ARBA00023277"/>
    </source>
</evidence>
<keyword evidence="8 10" id="KW-0320">Glycogen biosynthesis</keyword>
<evidence type="ECO:0000256" key="1">
    <source>
        <dbReference type="ARBA" id="ARBA00000826"/>
    </source>
</evidence>
<dbReference type="InterPro" id="IPR006047">
    <property type="entry name" value="GH13_cat_dom"/>
</dbReference>
<dbReference type="SUPFAM" id="SSF51011">
    <property type="entry name" value="Glycosyl hydrolase domain"/>
    <property type="match status" value="1"/>
</dbReference>
<dbReference type="InterPro" id="IPR006048">
    <property type="entry name" value="A-amylase/branching_C"/>
</dbReference>
<accession>A0ABV1BYT7</accession>
<keyword evidence="6 10" id="KW-0328">Glycosyltransferase</keyword>
<dbReference type="InterPro" id="IPR013780">
    <property type="entry name" value="Glyco_hydro_b"/>
</dbReference>
<evidence type="ECO:0000313" key="12">
    <source>
        <dbReference type="EMBL" id="MEQ2380628.1"/>
    </source>
</evidence>
<feature type="active site" description="Nucleophile" evidence="10">
    <location>
        <position position="318"/>
    </location>
</feature>
<comment type="similarity">
    <text evidence="4 10">Belongs to the glycosyl hydrolase 13 family. GlgB subfamily.</text>
</comment>
<dbReference type="Gene3D" id="3.20.20.80">
    <property type="entry name" value="Glycosidases"/>
    <property type="match status" value="1"/>
</dbReference>
<dbReference type="NCBIfam" id="NF003811">
    <property type="entry name" value="PRK05402.1"/>
    <property type="match status" value="1"/>
</dbReference>
<evidence type="ECO:0000256" key="10">
    <source>
        <dbReference type="HAMAP-Rule" id="MF_00685"/>
    </source>
</evidence>
<sequence>MAVTINYEQIRITELDSYLFGQGTHYEIYNKMGAHIAKKDGKPGVYFAVWAPAAKDVYVIGEFNDWKAYGYDMKKISDGGIYELFIEGAKAGQMYKYLIISQSGEAIYKADPYANAAQLRPETASIITDLNGFKWTDSVWVERKKKENHLKSAMSIYECHLGSWKKQEDGTEDGYMNYRDIAPDLAKYVSDMGYTHIELMGIAEYPYDGSWGYQVTGYYAPTARYGSPKDFMYFVDYMHSKNIGVILDWVPAHFPKDAHGLANFDGSCVYEYADPRKGEHPDWGTKVFDYSKNEVSNFLIANGMFWVDKFHIDGLRVDAVASMLYLDYGRTEGNWVPNQYGGNGNLEAMSFLKHFNSMMRKRFPQAVTIAEESTAWPMVSGDPDNGECLGFTFKWNMGWMHDFLEYMKLDPYFRKFNHGKMTFSLMYAYSENFILVLSHDEVVHLKCSMLGKMPGDREDKFANLKLAYAYMCGHPGKKLLFMGQEFGQWNEWSEKRSLDWYLLEDESHKELKDFTSACLKLNKNYRCLYETDYNSEGFRWINANDKDNSVFSFIRISPDKKKHLLFVLNFTPVERPSHRIGVPIKGKYKLVLGDDMKNQQKIIASKKGECDGYGESLLVDLHRYGIAVYEFNGDVEAHKPTII</sequence>
<dbReference type="EMBL" id="JBBMER010000011">
    <property type="protein sequence ID" value="MEQ2380628.1"/>
    <property type="molecule type" value="Genomic_DNA"/>
</dbReference>
<evidence type="ECO:0000256" key="5">
    <source>
        <dbReference type="ARBA" id="ARBA00022600"/>
    </source>
</evidence>
<comment type="catalytic activity">
    <reaction evidence="1 10">
        <text>Transfers a segment of a (1-&gt;4)-alpha-D-glucan chain to a primary hydroxy group in a similar glucan chain.</text>
        <dbReference type="EC" id="2.4.1.18"/>
    </reaction>
</comment>
<protein>
    <recommendedName>
        <fullName evidence="10">1,4-alpha-glucan branching enzyme GlgB</fullName>
        <ecNumber evidence="10">2.4.1.18</ecNumber>
    </recommendedName>
    <alternativeName>
        <fullName evidence="10">1,4-alpha-D-glucan:1,4-alpha-D-glucan 6-glucosyl-transferase</fullName>
    </alternativeName>
    <alternativeName>
        <fullName evidence="10">Alpha-(1-&gt;4)-glucan branching enzyme</fullName>
    </alternativeName>
    <alternativeName>
        <fullName evidence="10">Glycogen branching enzyme</fullName>
        <shortName evidence="10">BE</shortName>
    </alternativeName>
</protein>
<dbReference type="NCBIfam" id="TIGR01515">
    <property type="entry name" value="branching_enzym"/>
    <property type="match status" value="1"/>
</dbReference>
<dbReference type="CDD" id="cd02855">
    <property type="entry name" value="E_set_GBE_prok_N"/>
    <property type="match status" value="1"/>
</dbReference>
<dbReference type="PANTHER" id="PTHR43651:SF3">
    <property type="entry name" value="1,4-ALPHA-GLUCAN-BRANCHING ENZYME"/>
    <property type="match status" value="1"/>
</dbReference>
<feature type="active site" description="Proton donor" evidence="10">
    <location>
        <position position="371"/>
    </location>
</feature>
<dbReference type="InterPro" id="IPR014756">
    <property type="entry name" value="Ig_E-set"/>
</dbReference>
<dbReference type="SUPFAM" id="SSF51445">
    <property type="entry name" value="(Trans)glycosidases"/>
    <property type="match status" value="1"/>
</dbReference>
<dbReference type="PIRSF" id="PIRSF000463">
    <property type="entry name" value="GlgB"/>
    <property type="match status" value="1"/>
</dbReference>
<gene>
    <name evidence="10 12" type="primary">glgB</name>
    <name evidence="12" type="ORF">WMO14_12250</name>
</gene>
<dbReference type="GO" id="GO:0003844">
    <property type="term" value="F:1,4-alpha-glucan branching enzyme activity"/>
    <property type="evidence" value="ECO:0007669"/>
    <property type="project" value="UniProtKB-EC"/>
</dbReference>
<keyword evidence="13" id="KW-1185">Reference proteome</keyword>
<dbReference type="InterPro" id="IPR004193">
    <property type="entry name" value="Glyco_hydro_13_N"/>
</dbReference>
<organism evidence="12 13">
    <name type="scientific">[Lactobacillus] rogosae</name>
    <dbReference type="NCBI Taxonomy" id="706562"/>
    <lineage>
        <taxon>Bacteria</taxon>
        <taxon>Bacillati</taxon>
        <taxon>Bacillota</taxon>
        <taxon>Clostridia</taxon>
        <taxon>Lachnospirales</taxon>
        <taxon>Lachnospiraceae</taxon>
        <taxon>Lachnospira</taxon>
    </lineage>
</organism>
<dbReference type="Pfam" id="PF02806">
    <property type="entry name" value="Alpha-amylase_C"/>
    <property type="match status" value="1"/>
</dbReference>
<dbReference type="HAMAP" id="MF_00685">
    <property type="entry name" value="GlgB"/>
    <property type="match status" value="1"/>
</dbReference>
<comment type="pathway">
    <text evidence="3 10">Glycan biosynthesis; glycogen biosynthesis.</text>
</comment>
<comment type="function">
    <text evidence="2 10">Catalyzes the formation of the alpha-1,6-glucosidic linkages in glycogen by scission of a 1,4-alpha-linked oligosaccharide from growing alpha-1,4-glucan chains and the subsequent attachment of the oligosaccharide to the alpha-1,6 position.</text>
</comment>
<reference evidence="12 13" key="1">
    <citation type="submission" date="2024-03" db="EMBL/GenBank/DDBJ databases">
        <title>Human intestinal bacterial collection.</title>
        <authorList>
            <person name="Pauvert C."/>
            <person name="Hitch T.C.A."/>
            <person name="Clavel T."/>
        </authorList>
    </citation>
    <scope>NUCLEOTIDE SEQUENCE [LARGE SCALE GENOMIC DNA]</scope>
    <source>
        <strain evidence="12 13">CLA-AA-H255</strain>
    </source>
</reference>
<dbReference type="NCBIfam" id="NF008967">
    <property type="entry name" value="PRK12313.1"/>
    <property type="match status" value="1"/>
</dbReference>
<evidence type="ECO:0000256" key="7">
    <source>
        <dbReference type="ARBA" id="ARBA00022679"/>
    </source>
</evidence>
<evidence type="ECO:0000256" key="6">
    <source>
        <dbReference type="ARBA" id="ARBA00022676"/>
    </source>
</evidence>
<dbReference type="InterPro" id="IPR044143">
    <property type="entry name" value="GlgB_N_E_set_prok"/>
</dbReference>
<evidence type="ECO:0000259" key="11">
    <source>
        <dbReference type="SMART" id="SM00642"/>
    </source>
</evidence>
<dbReference type="InterPro" id="IPR017853">
    <property type="entry name" value="GH"/>
</dbReference>
<evidence type="ECO:0000256" key="4">
    <source>
        <dbReference type="ARBA" id="ARBA00009000"/>
    </source>
</evidence>
<comment type="subunit">
    <text evidence="10">Monomer.</text>
</comment>
<dbReference type="RefSeq" id="WP_022503129.1">
    <property type="nucleotide sequence ID" value="NZ_DAWDAH010000004.1"/>
</dbReference>
<evidence type="ECO:0000313" key="13">
    <source>
        <dbReference type="Proteomes" id="UP001442364"/>
    </source>
</evidence>
<evidence type="ECO:0000256" key="3">
    <source>
        <dbReference type="ARBA" id="ARBA00004964"/>
    </source>
</evidence>
<keyword evidence="5 10" id="KW-0321">Glycogen metabolism</keyword>
<dbReference type="Pfam" id="PF00128">
    <property type="entry name" value="Alpha-amylase"/>
    <property type="match status" value="2"/>
</dbReference>
<dbReference type="InterPro" id="IPR006407">
    <property type="entry name" value="GlgB"/>
</dbReference>
<dbReference type="InterPro" id="IPR013783">
    <property type="entry name" value="Ig-like_fold"/>
</dbReference>
<comment type="caution">
    <text evidence="12">The sequence shown here is derived from an EMBL/GenBank/DDBJ whole genome shotgun (WGS) entry which is preliminary data.</text>
</comment>
<name>A0ABV1BYT7_9FIRM</name>
<dbReference type="CDD" id="cd11322">
    <property type="entry name" value="AmyAc_Glg_BE"/>
    <property type="match status" value="1"/>
</dbReference>
<dbReference type="EC" id="2.4.1.18" evidence="10"/>
<dbReference type="Proteomes" id="UP001442364">
    <property type="component" value="Unassembled WGS sequence"/>
</dbReference>
<dbReference type="SMART" id="SM00642">
    <property type="entry name" value="Aamy"/>
    <property type="match status" value="1"/>
</dbReference>
<proteinExistence type="inferred from homology"/>
<dbReference type="Gene3D" id="2.60.40.10">
    <property type="entry name" value="Immunoglobulins"/>
    <property type="match status" value="1"/>
</dbReference>
<dbReference type="PANTHER" id="PTHR43651">
    <property type="entry name" value="1,4-ALPHA-GLUCAN-BRANCHING ENZYME"/>
    <property type="match status" value="1"/>
</dbReference>
<keyword evidence="7 10" id="KW-0808">Transferase</keyword>
<keyword evidence="9 10" id="KW-0119">Carbohydrate metabolism</keyword>
<dbReference type="Gene3D" id="2.60.40.1180">
    <property type="entry name" value="Golgi alpha-mannosidase II"/>
    <property type="match status" value="1"/>
</dbReference>
<dbReference type="InterPro" id="IPR037439">
    <property type="entry name" value="Branching_enzy"/>
</dbReference>
<dbReference type="SUPFAM" id="SSF81296">
    <property type="entry name" value="E set domains"/>
    <property type="match status" value="1"/>
</dbReference>
<feature type="domain" description="Glycosyl hydrolase family 13 catalytic" evidence="11">
    <location>
        <begin position="168"/>
        <end position="522"/>
    </location>
</feature>
<evidence type="ECO:0000256" key="2">
    <source>
        <dbReference type="ARBA" id="ARBA00002953"/>
    </source>
</evidence>